<evidence type="ECO:0000256" key="1">
    <source>
        <dbReference type="ARBA" id="ARBA00022737"/>
    </source>
</evidence>
<evidence type="ECO:0000259" key="4">
    <source>
        <dbReference type="Pfam" id="PF18052"/>
    </source>
</evidence>
<evidence type="ECO:0000313" key="6">
    <source>
        <dbReference type="Proteomes" id="UP000290289"/>
    </source>
</evidence>
<dbReference type="GO" id="GO:0000166">
    <property type="term" value="F:nucleotide binding"/>
    <property type="evidence" value="ECO:0007669"/>
    <property type="project" value="UniProtKB-KW"/>
</dbReference>
<dbReference type="Proteomes" id="UP000290289">
    <property type="component" value="Chromosome 1"/>
</dbReference>
<dbReference type="InterPro" id="IPR041118">
    <property type="entry name" value="Rx_N"/>
</dbReference>
<sequence>MEMILKKIRDGLVSRREKSMTYLQDDMQQLRRCNFGTESLGFGKKWNGDDTKEDFTPETVASRRNTHTYHLILCLPEKAGYKMAELIVCFVVDKLIQLLITTEANLSRNARTEVGFIKDELESIRSFLKEVDAMAAAAVGETANDGVKTWVNQVREAAFYVEDVIDEYLLRSIRHHQHHGFVRFFHKIIRLAKTMRSQDGIVSKVDRIKELVREKRKIWIQIH</sequence>
<gene>
    <name evidence="5" type="ORF">DVH24_022672</name>
</gene>
<dbReference type="AlphaFoldDB" id="A0A498KLC2"/>
<dbReference type="PANTHER" id="PTHR19338">
    <property type="entry name" value="TRANSLOCASE OF INNER MITOCHONDRIAL MEMBRANE 13 HOMOLOG"/>
    <property type="match status" value="1"/>
</dbReference>
<proteinExistence type="predicted"/>
<dbReference type="GO" id="GO:0006952">
    <property type="term" value="P:defense response"/>
    <property type="evidence" value="ECO:0007669"/>
    <property type="project" value="UniProtKB-KW"/>
</dbReference>
<accession>A0A498KLC2</accession>
<dbReference type="Pfam" id="PF18052">
    <property type="entry name" value="Rx_N"/>
    <property type="match status" value="1"/>
</dbReference>
<protein>
    <recommendedName>
        <fullName evidence="4">Disease resistance N-terminal domain-containing protein</fullName>
    </recommendedName>
</protein>
<dbReference type="Gene3D" id="1.20.5.4130">
    <property type="match status" value="1"/>
</dbReference>
<dbReference type="PANTHER" id="PTHR19338:SF32">
    <property type="entry name" value="OS06G0287500 PROTEIN"/>
    <property type="match status" value="1"/>
</dbReference>
<evidence type="ECO:0000256" key="2">
    <source>
        <dbReference type="ARBA" id="ARBA00022741"/>
    </source>
</evidence>
<evidence type="ECO:0000256" key="3">
    <source>
        <dbReference type="ARBA" id="ARBA00022821"/>
    </source>
</evidence>
<evidence type="ECO:0000313" key="5">
    <source>
        <dbReference type="EMBL" id="RXI08528.1"/>
    </source>
</evidence>
<feature type="domain" description="Disease resistance N-terminal" evidence="4">
    <location>
        <begin position="87"/>
        <end position="186"/>
    </location>
</feature>
<dbReference type="EMBL" id="RDQH01000327">
    <property type="protein sequence ID" value="RXI08528.1"/>
    <property type="molecule type" value="Genomic_DNA"/>
</dbReference>
<organism evidence="5 6">
    <name type="scientific">Malus domestica</name>
    <name type="common">Apple</name>
    <name type="synonym">Pyrus malus</name>
    <dbReference type="NCBI Taxonomy" id="3750"/>
    <lineage>
        <taxon>Eukaryota</taxon>
        <taxon>Viridiplantae</taxon>
        <taxon>Streptophyta</taxon>
        <taxon>Embryophyta</taxon>
        <taxon>Tracheophyta</taxon>
        <taxon>Spermatophyta</taxon>
        <taxon>Magnoliopsida</taxon>
        <taxon>eudicotyledons</taxon>
        <taxon>Gunneridae</taxon>
        <taxon>Pentapetalae</taxon>
        <taxon>rosids</taxon>
        <taxon>fabids</taxon>
        <taxon>Rosales</taxon>
        <taxon>Rosaceae</taxon>
        <taxon>Amygdaloideae</taxon>
        <taxon>Maleae</taxon>
        <taxon>Malus</taxon>
    </lineage>
</organism>
<keyword evidence="6" id="KW-1185">Reference proteome</keyword>
<dbReference type="InterPro" id="IPR038005">
    <property type="entry name" value="RX-like_CC"/>
</dbReference>
<keyword evidence="2" id="KW-0547">Nucleotide-binding</keyword>
<keyword evidence="1" id="KW-0677">Repeat</keyword>
<keyword evidence="3" id="KW-0611">Plant defense</keyword>
<dbReference type="CDD" id="cd14798">
    <property type="entry name" value="RX-CC_like"/>
    <property type="match status" value="1"/>
</dbReference>
<comment type="caution">
    <text evidence="5">The sequence shown here is derived from an EMBL/GenBank/DDBJ whole genome shotgun (WGS) entry which is preliminary data.</text>
</comment>
<name>A0A498KLC2_MALDO</name>
<reference evidence="5 6" key="1">
    <citation type="submission" date="2018-10" db="EMBL/GenBank/DDBJ databases">
        <title>A high-quality apple genome assembly.</title>
        <authorList>
            <person name="Hu J."/>
        </authorList>
    </citation>
    <scope>NUCLEOTIDE SEQUENCE [LARGE SCALE GENOMIC DNA]</scope>
    <source>
        <strain evidence="6">cv. HFTH1</strain>
        <tissue evidence="5">Young leaf</tissue>
    </source>
</reference>